<accession>A0A9E2KXS5</accession>
<dbReference type="SUPFAM" id="SSF53271">
    <property type="entry name" value="PRTase-like"/>
    <property type="match status" value="1"/>
</dbReference>
<dbReference type="Proteomes" id="UP000724657">
    <property type="component" value="Unassembled WGS sequence"/>
</dbReference>
<reference evidence="3" key="2">
    <citation type="submission" date="2021-04" db="EMBL/GenBank/DDBJ databases">
        <authorList>
            <person name="Gilroy R."/>
        </authorList>
    </citation>
    <scope>NUCLEOTIDE SEQUENCE</scope>
    <source>
        <strain evidence="3">A6-441</strain>
    </source>
</reference>
<dbReference type="Gene3D" id="3.40.50.2020">
    <property type="match status" value="1"/>
</dbReference>
<dbReference type="AlphaFoldDB" id="A0A9E2KXS5"/>
<name>A0A9E2KXS5_9FUSO</name>
<dbReference type="PANTHER" id="PTHR47505">
    <property type="entry name" value="DNA UTILIZATION PROTEIN YHGH"/>
    <property type="match status" value="1"/>
</dbReference>
<proteinExistence type="inferred from homology"/>
<gene>
    <name evidence="3" type="ORF">IAA47_05625</name>
</gene>
<evidence type="ECO:0000256" key="1">
    <source>
        <dbReference type="ARBA" id="ARBA00008007"/>
    </source>
</evidence>
<dbReference type="InterPro" id="IPR029057">
    <property type="entry name" value="PRTase-like"/>
</dbReference>
<protein>
    <submittedName>
        <fullName evidence="3">ComF family protein</fullName>
    </submittedName>
</protein>
<organism evidence="3 4">
    <name type="scientific">Candidatus Fusobacterium pullicola</name>
    <dbReference type="NCBI Taxonomy" id="2838601"/>
    <lineage>
        <taxon>Bacteria</taxon>
        <taxon>Fusobacteriati</taxon>
        <taxon>Fusobacteriota</taxon>
        <taxon>Fusobacteriia</taxon>
        <taxon>Fusobacteriales</taxon>
        <taxon>Fusobacteriaceae</taxon>
        <taxon>Fusobacterium</taxon>
    </lineage>
</organism>
<dbReference type="Pfam" id="PF00156">
    <property type="entry name" value="Pribosyltran"/>
    <property type="match status" value="1"/>
</dbReference>
<reference evidence="3" key="1">
    <citation type="journal article" date="2021" name="PeerJ">
        <title>Extensive microbial diversity within the chicken gut microbiome revealed by metagenomics and culture.</title>
        <authorList>
            <person name="Gilroy R."/>
            <person name="Ravi A."/>
            <person name="Getino M."/>
            <person name="Pursley I."/>
            <person name="Horton D.L."/>
            <person name="Alikhan N.F."/>
            <person name="Baker D."/>
            <person name="Gharbi K."/>
            <person name="Hall N."/>
            <person name="Watson M."/>
            <person name="Adriaenssens E.M."/>
            <person name="Foster-Nyarko E."/>
            <person name="Jarju S."/>
            <person name="Secka A."/>
            <person name="Antonio M."/>
            <person name="Oren A."/>
            <person name="Chaudhuri R.R."/>
            <person name="La Ragione R."/>
            <person name="Hildebrand F."/>
            <person name="Pallen M.J."/>
        </authorList>
    </citation>
    <scope>NUCLEOTIDE SEQUENCE</scope>
    <source>
        <strain evidence="3">A6-441</strain>
    </source>
</reference>
<comment type="caution">
    <text evidence="3">The sequence shown here is derived from an EMBL/GenBank/DDBJ whole genome shotgun (WGS) entry which is preliminary data.</text>
</comment>
<feature type="domain" description="Phosphoribosyltransferase" evidence="2">
    <location>
        <begin position="154"/>
        <end position="195"/>
    </location>
</feature>
<dbReference type="InterPro" id="IPR051910">
    <property type="entry name" value="ComF/GntX_DNA_util-trans"/>
</dbReference>
<dbReference type="EMBL" id="JAHLFN010000055">
    <property type="protein sequence ID" value="MBU3842447.1"/>
    <property type="molecule type" value="Genomic_DNA"/>
</dbReference>
<dbReference type="CDD" id="cd06223">
    <property type="entry name" value="PRTases_typeI"/>
    <property type="match status" value="1"/>
</dbReference>
<dbReference type="InterPro" id="IPR000836">
    <property type="entry name" value="PRTase_dom"/>
</dbReference>
<dbReference type="PANTHER" id="PTHR47505:SF1">
    <property type="entry name" value="DNA UTILIZATION PROTEIN YHGH"/>
    <property type="match status" value="1"/>
</dbReference>
<evidence type="ECO:0000259" key="2">
    <source>
        <dbReference type="Pfam" id="PF00156"/>
    </source>
</evidence>
<sequence>MIRKNLVQSIKNLVFSQRCPICKKISQDNSYICEECYFTLRKKGKIKNIENYYYLYYYNDEIKRLIADFKLKNRKSLGKEISSIIKRPLTELILEKEIDMILPVPISKEREKERGFNQVEELLDNCGIKYQKIEREKNTKHMYELLNSGSRKENIYNAFRNRGLDIEGKNILIVDDIVTTGSTIKEMVKEIKKVGTPNNIYVFSLAVSKIFKP</sequence>
<comment type="similarity">
    <text evidence="1">Belongs to the ComF/GntX family.</text>
</comment>
<evidence type="ECO:0000313" key="4">
    <source>
        <dbReference type="Proteomes" id="UP000724657"/>
    </source>
</evidence>
<evidence type="ECO:0000313" key="3">
    <source>
        <dbReference type="EMBL" id="MBU3842447.1"/>
    </source>
</evidence>